<dbReference type="AlphaFoldDB" id="A0AAF0DS60"/>
<evidence type="ECO:0000259" key="8">
    <source>
        <dbReference type="SMART" id="SM00657"/>
    </source>
</evidence>
<keyword evidence="4" id="KW-0240">DNA-directed RNA polymerase</keyword>
<dbReference type="GO" id="GO:0000166">
    <property type="term" value="F:nucleotide binding"/>
    <property type="evidence" value="ECO:0007669"/>
    <property type="project" value="InterPro"/>
</dbReference>
<protein>
    <recommendedName>
        <fullName evidence="3">DNA-directed RNA polymerase III subunit RPC9</fullName>
    </recommendedName>
</protein>
<evidence type="ECO:0000256" key="5">
    <source>
        <dbReference type="ARBA" id="ARBA00023163"/>
    </source>
</evidence>
<dbReference type="InterPro" id="IPR006590">
    <property type="entry name" value="RNA_pol_Rpb4/RPC9_core"/>
</dbReference>
<keyword evidence="5" id="KW-0804">Transcription</keyword>
<feature type="region of interest" description="Disordered" evidence="7">
    <location>
        <begin position="180"/>
        <end position="205"/>
    </location>
</feature>
<feature type="domain" description="RNA polymerase Rpb4/RPC9 core" evidence="8">
    <location>
        <begin position="1"/>
        <end position="150"/>
    </location>
</feature>
<evidence type="ECO:0000256" key="6">
    <source>
        <dbReference type="ARBA" id="ARBA00023242"/>
    </source>
</evidence>
<proteinExistence type="inferred from homology"/>
<evidence type="ECO:0000256" key="2">
    <source>
        <dbReference type="ARBA" id="ARBA00006898"/>
    </source>
</evidence>
<dbReference type="PANTHER" id="PTHR15561">
    <property type="entry name" value="CALCITONIN GENE-RELATED PEPTIDE-RECEPTOR COMPONENT PROTEIN"/>
    <property type="match status" value="1"/>
</dbReference>
<evidence type="ECO:0000256" key="3">
    <source>
        <dbReference type="ARBA" id="ARBA00016672"/>
    </source>
</evidence>
<dbReference type="PANTHER" id="PTHR15561:SF0">
    <property type="entry name" value="DNA-DIRECTED RNA POLYMERASE III SUBUNIT RPC9"/>
    <property type="match status" value="1"/>
</dbReference>
<comment type="similarity">
    <text evidence="2">Belongs to the eukaryotic RPC9 RNA polymerase subunit family.</text>
</comment>
<sequence length="205" mass="22761">MRIVKTRAALLSDYEVLQLLRDTEARQREAARPEGEDREAWMKAVPPNVRTIQFETIASLSQAHRPCASQEAHHIQGFLKALEQKGYAPSDAKILQGTPGLTKAERLQLVNHAPMSVVELHTLVEELGQRMSDEQIDDILQCVMAHLPAPHAQVEPLEAETQPVLQEAPETYAADDMAVDEDAFPEEHFEHEGPSTAAAADDEDD</sequence>
<dbReference type="Gene3D" id="1.20.1250.40">
    <property type="match status" value="1"/>
</dbReference>
<keyword evidence="6" id="KW-0539">Nucleus</keyword>
<dbReference type="InterPro" id="IPR005574">
    <property type="entry name" value="Rpb4/RPC9"/>
</dbReference>
<accession>A0AAF0DS60</accession>
<comment type="subcellular location">
    <subcellularLocation>
        <location evidence="1">Nucleus</location>
    </subcellularLocation>
</comment>
<dbReference type="InterPro" id="IPR038846">
    <property type="entry name" value="RPC9"/>
</dbReference>
<organism evidence="9 10">
    <name type="scientific">Malassezia brasiliensis</name>
    <dbReference type="NCBI Taxonomy" id="1821822"/>
    <lineage>
        <taxon>Eukaryota</taxon>
        <taxon>Fungi</taxon>
        <taxon>Dikarya</taxon>
        <taxon>Basidiomycota</taxon>
        <taxon>Ustilaginomycotina</taxon>
        <taxon>Malasseziomycetes</taxon>
        <taxon>Malasseziales</taxon>
        <taxon>Malasseziaceae</taxon>
        <taxon>Malassezia</taxon>
    </lineage>
</organism>
<dbReference type="SMART" id="SM00657">
    <property type="entry name" value="RPOL4c"/>
    <property type="match status" value="1"/>
</dbReference>
<dbReference type="SUPFAM" id="SSF47819">
    <property type="entry name" value="HRDC-like"/>
    <property type="match status" value="1"/>
</dbReference>
<evidence type="ECO:0000313" key="10">
    <source>
        <dbReference type="Proteomes" id="UP001216638"/>
    </source>
</evidence>
<reference evidence="9" key="1">
    <citation type="submission" date="2023-03" db="EMBL/GenBank/DDBJ databases">
        <title>Mating type loci evolution in Malassezia.</title>
        <authorList>
            <person name="Coelho M.A."/>
        </authorList>
    </citation>
    <scope>NUCLEOTIDE SEQUENCE</scope>
    <source>
        <strain evidence="9">CBS 14135</strain>
    </source>
</reference>
<evidence type="ECO:0000256" key="4">
    <source>
        <dbReference type="ARBA" id="ARBA00022478"/>
    </source>
</evidence>
<dbReference type="GO" id="GO:0005666">
    <property type="term" value="C:RNA polymerase III complex"/>
    <property type="evidence" value="ECO:0007669"/>
    <property type="project" value="InterPro"/>
</dbReference>
<dbReference type="Pfam" id="PF03874">
    <property type="entry name" value="RNA_pol_Rpb4"/>
    <property type="match status" value="1"/>
</dbReference>
<dbReference type="InterPro" id="IPR038324">
    <property type="entry name" value="Rpb4/RPC9_sf"/>
</dbReference>
<evidence type="ECO:0000313" key="9">
    <source>
        <dbReference type="EMBL" id="WFC94463.1"/>
    </source>
</evidence>
<dbReference type="EMBL" id="CP119951">
    <property type="protein sequence ID" value="WFC94463.1"/>
    <property type="molecule type" value="Genomic_DNA"/>
</dbReference>
<dbReference type="InterPro" id="IPR010997">
    <property type="entry name" value="HRDC-like_sf"/>
</dbReference>
<name>A0AAF0DS60_9BASI</name>
<gene>
    <name evidence="9" type="ORF">MBRA1_001093</name>
</gene>
<evidence type="ECO:0000256" key="7">
    <source>
        <dbReference type="SAM" id="MobiDB-lite"/>
    </source>
</evidence>
<keyword evidence="10" id="KW-1185">Reference proteome</keyword>
<dbReference type="GO" id="GO:0006384">
    <property type="term" value="P:transcription initiation at RNA polymerase III promoter"/>
    <property type="evidence" value="ECO:0007669"/>
    <property type="project" value="InterPro"/>
</dbReference>
<dbReference type="Proteomes" id="UP001216638">
    <property type="component" value="Chromosome 1"/>
</dbReference>
<evidence type="ECO:0000256" key="1">
    <source>
        <dbReference type="ARBA" id="ARBA00004123"/>
    </source>
</evidence>